<evidence type="ECO:0000256" key="2">
    <source>
        <dbReference type="SAM" id="MobiDB-lite"/>
    </source>
</evidence>
<feature type="coiled-coil region" evidence="1">
    <location>
        <begin position="2"/>
        <end position="89"/>
    </location>
</feature>
<dbReference type="Pfam" id="PF06810">
    <property type="entry name" value="Phage_scaffold"/>
    <property type="match status" value="1"/>
</dbReference>
<name>A0A8S5LAB9_9CAUD</name>
<evidence type="ECO:0000256" key="1">
    <source>
        <dbReference type="SAM" id="Coils"/>
    </source>
</evidence>
<feature type="region of interest" description="Disordered" evidence="2">
    <location>
        <begin position="152"/>
        <end position="173"/>
    </location>
</feature>
<evidence type="ECO:0000313" key="3">
    <source>
        <dbReference type="EMBL" id="DAD66830.1"/>
    </source>
</evidence>
<protein>
    <submittedName>
        <fullName evidence="3">Minor structural protein</fullName>
    </submittedName>
</protein>
<sequence length="189" mass="20956">MNRKFLEKLELSEEQIAQIMAEHGKSTQELQNKLSAAEGNATSLQNQLDERDKDLKALKKETEGNAELLQKYNDLDKKYKTQKEEHELEMADIKLNHAISMQISNKVHDASIVNGLLDKSKLSLDENGGVKGLDDQLTALKESKGFLFVPETEPATGHVSGAKPQGATVPESNNNDLTAQMVEAFMSDF</sequence>
<accession>A0A8S5LAB9</accession>
<dbReference type="InterPro" id="IPR009636">
    <property type="entry name" value="SCAF"/>
</dbReference>
<dbReference type="GO" id="GO:0019069">
    <property type="term" value="P:viral capsid assembly"/>
    <property type="evidence" value="ECO:0007669"/>
    <property type="project" value="InterPro"/>
</dbReference>
<keyword evidence="1" id="KW-0175">Coiled coil</keyword>
<dbReference type="EMBL" id="BK014663">
    <property type="protein sequence ID" value="DAD66830.1"/>
    <property type="molecule type" value="Genomic_DNA"/>
</dbReference>
<organism evidence="3">
    <name type="scientific">Siphoviridae sp. ctFNZ2</name>
    <dbReference type="NCBI Taxonomy" id="2823572"/>
    <lineage>
        <taxon>Viruses</taxon>
        <taxon>Duplodnaviria</taxon>
        <taxon>Heunggongvirae</taxon>
        <taxon>Uroviricota</taxon>
        <taxon>Caudoviricetes</taxon>
    </lineage>
</organism>
<reference evidence="3" key="1">
    <citation type="journal article" date="2021" name="Proc. Natl. Acad. Sci. U.S.A.">
        <title>A Catalog of Tens of Thousands of Viruses from Human Metagenomes Reveals Hidden Associations with Chronic Diseases.</title>
        <authorList>
            <person name="Tisza M.J."/>
            <person name="Buck C.B."/>
        </authorList>
    </citation>
    <scope>NUCLEOTIDE SEQUENCE</scope>
    <source>
        <strain evidence="3">CtFNZ2</strain>
    </source>
</reference>
<proteinExistence type="predicted"/>